<dbReference type="EMBL" id="JAUSXB010000002">
    <property type="protein sequence ID" value="MDQ0676561.1"/>
    <property type="molecule type" value="Genomic_DNA"/>
</dbReference>
<accession>A0ABU0PRI4</accession>
<evidence type="ECO:0000256" key="1">
    <source>
        <dbReference type="SAM" id="MobiDB-lite"/>
    </source>
</evidence>
<dbReference type="RefSeq" id="WP_306639312.1">
    <property type="nucleotide sequence ID" value="NZ_JAUSXB010000002.1"/>
</dbReference>
<keyword evidence="3" id="KW-1185">Reference proteome</keyword>
<organism evidence="2 3">
    <name type="scientific">Pseudarthrobacter siccitolerans</name>
    <dbReference type="NCBI Taxonomy" id="861266"/>
    <lineage>
        <taxon>Bacteria</taxon>
        <taxon>Bacillati</taxon>
        <taxon>Actinomycetota</taxon>
        <taxon>Actinomycetes</taxon>
        <taxon>Micrococcales</taxon>
        <taxon>Micrococcaceae</taxon>
        <taxon>Pseudarthrobacter</taxon>
    </lineage>
</organism>
<name>A0ABU0PRI4_9MICC</name>
<gene>
    <name evidence="2" type="ORF">QFZ36_004187</name>
</gene>
<feature type="region of interest" description="Disordered" evidence="1">
    <location>
        <begin position="271"/>
        <end position="294"/>
    </location>
</feature>
<reference evidence="2 3" key="1">
    <citation type="submission" date="2023-07" db="EMBL/GenBank/DDBJ databases">
        <title>Comparative genomics of wheat-associated soil bacteria to identify genetic determinants of phenazine resistance.</title>
        <authorList>
            <person name="Mouncey N."/>
        </authorList>
    </citation>
    <scope>NUCLEOTIDE SEQUENCE [LARGE SCALE GENOMIC DNA]</scope>
    <source>
        <strain evidence="2 3">W1I3</strain>
    </source>
</reference>
<evidence type="ECO:0000313" key="3">
    <source>
        <dbReference type="Proteomes" id="UP001236806"/>
    </source>
</evidence>
<dbReference type="Proteomes" id="UP001236806">
    <property type="component" value="Unassembled WGS sequence"/>
</dbReference>
<proteinExistence type="predicted"/>
<protein>
    <submittedName>
        <fullName evidence="2">Uncharacterized protein</fullName>
    </submittedName>
</protein>
<evidence type="ECO:0000313" key="2">
    <source>
        <dbReference type="EMBL" id="MDQ0676561.1"/>
    </source>
</evidence>
<sequence length="294" mass="32306">MSTNPLFRPQTSEEQAVARRDLLECFADIAHLQELVRDALPVAQRSVLWLDDQLTRPYQTSHAVNYLILTAVDHLHCLKTVMQEAESQHIFAPFTLIRSAIETASTALWLLNPTDRKTRITRSLRLEANNMTMLGRAYDTMGVDTAETTTMRLQLLRAAIEKSKVDKDVVMGGYPAVQTIITAATKEAGLSRWIFAAWQLSSGSAHGKTWAGAHTSTFTENETSSSDAVLSGVLTSDEISISRVLFAALAVVNRALALQARRARRPVAGRSFMQPEPCNTPSAGVREPGSALEN</sequence>
<comment type="caution">
    <text evidence="2">The sequence shown here is derived from an EMBL/GenBank/DDBJ whole genome shotgun (WGS) entry which is preliminary data.</text>
</comment>